<keyword evidence="2" id="KW-1185">Reference proteome</keyword>
<evidence type="ECO:0000313" key="2">
    <source>
        <dbReference type="Proteomes" id="UP000054018"/>
    </source>
</evidence>
<dbReference type="HOGENOM" id="CLU_2146852_0_0_1"/>
<accession>A0A0C9ZY98</accession>
<protein>
    <submittedName>
        <fullName evidence="1">Uncharacterized protein</fullName>
    </submittedName>
</protein>
<name>A0A0C9ZY98_9AGAM</name>
<reference evidence="1 2" key="1">
    <citation type="submission" date="2014-04" db="EMBL/GenBank/DDBJ databases">
        <authorList>
            <consortium name="DOE Joint Genome Institute"/>
            <person name="Kuo A."/>
            <person name="Kohler A."/>
            <person name="Costa M.D."/>
            <person name="Nagy L.G."/>
            <person name="Floudas D."/>
            <person name="Copeland A."/>
            <person name="Barry K.W."/>
            <person name="Cichocki N."/>
            <person name="Veneault-Fourrey C."/>
            <person name="LaButti K."/>
            <person name="Lindquist E.A."/>
            <person name="Lipzen A."/>
            <person name="Lundell T."/>
            <person name="Morin E."/>
            <person name="Murat C."/>
            <person name="Sun H."/>
            <person name="Tunlid A."/>
            <person name="Henrissat B."/>
            <person name="Grigoriev I.V."/>
            <person name="Hibbett D.S."/>
            <person name="Martin F."/>
            <person name="Nordberg H.P."/>
            <person name="Cantor M.N."/>
            <person name="Hua S.X."/>
        </authorList>
    </citation>
    <scope>NUCLEOTIDE SEQUENCE [LARGE SCALE GENOMIC DNA]</scope>
    <source>
        <strain evidence="1 2">441</strain>
    </source>
</reference>
<organism evidence="1 2">
    <name type="scientific">Pisolithus microcarpus 441</name>
    <dbReference type="NCBI Taxonomy" id="765257"/>
    <lineage>
        <taxon>Eukaryota</taxon>
        <taxon>Fungi</taxon>
        <taxon>Dikarya</taxon>
        <taxon>Basidiomycota</taxon>
        <taxon>Agaricomycotina</taxon>
        <taxon>Agaricomycetes</taxon>
        <taxon>Agaricomycetidae</taxon>
        <taxon>Boletales</taxon>
        <taxon>Sclerodermatineae</taxon>
        <taxon>Pisolithaceae</taxon>
        <taxon>Pisolithus</taxon>
    </lineage>
</organism>
<proteinExistence type="predicted"/>
<dbReference type="Proteomes" id="UP000054018">
    <property type="component" value="Unassembled WGS sequence"/>
</dbReference>
<reference evidence="2" key="2">
    <citation type="submission" date="2015-01" db="EMBL/GenBank/DDBJ databases">
        <title>Evolutionary Origins and Diversification of the Mycorrhizal Mutualists.</title>
        <authorList>
            <consortium name="DOE Joint Genome Institute"/>
            <consortium name="Mycorrhizal Genomics Consortium"/>
            <person name="Kohler A."/>
            <person name="Kuo A."/>
            <person name="Nagy L.G."/>
            <person name="Floudas D."/>
            <person name="Copeland A."/>
            <person name="Barry K.W."/>
            <person name="Cichocki N."/>
            <person name="Veneault-Fourrey C."/>
            <person name="LaButti K."/>
            <person name="Lindquist E.A."/>
            <person name="Lipzen A."/>
            <person name="Lundell T."/>
            <person name="Morin E."/>
            <person name="Murat C."/>
            <person name="Riley R."/>
            <person name="Ohm R."/>
            <person name="Sun H."/>
            <person name="Tunlid A."/>
            <person name="Henrissat B."/>
            <person name="Grigoriev I.V."/>
            <person name="Hibbett D.S."/>
            <person name="Martin F."/>
        </authorList>
    </citation>
    <scope>NUCLEOTIDE SEQUENCE [LARGE SCALE GENOMIC DNA]</scope>
    <source>
        <strain evidence="2">441</strain>
    </source>
</reference>
<sequence length="112" mass="12238">MASWVGDIKLVENRLSVHHPPENKRSYSHGFPATIAIRRNSEGIKRVGRTSGSAVGACEETARRAHGPIALECMQDGRHGGLLGIPRTIWNRRCTHAGRSTGVGCRFLFFSG</sequence>
<dbReference type="EMBL" id="KN833697">
    <property type="protein sequence ID" value="KIK27192.1"/>
    <property type="molecule type" value="Genomic_DNA"/>
</dbReference>
<gene>
    <name evidence="1" type="ORF">PISMIDRAFT_201489</name>
</gene>
<dbReference type="AlphaFoldDB" id="A0A0C9ZY98"/>
<evidence type="ECO:0000313" key="1">
    <source>
        <dbReference type="EMBL" id="KIK27192.1"/>
    </source>
</evidence>